<dbReference type="OrthoDB" id="5362512at2759"/>
<name>S3CVB1_GLAL2</name>
<reference evidence="1 2" key="1">
    <citation type="journal article" date="2013" name="BMC Genomics">
        <title>Genomics-driven discovery of the pneumocandin biosynthetic gene cluster in the fungus Glarea lozoyensis.</title>
        <authorList>
            <person name="Chen L."/>
            <person name="Yue Q."/>
            <person name="Zhang X."/>
            <person name="Xiang M."/>
            <person name="Wang C."/>
            <person name="Li S."/>
            <person name="Che Y."/>
            <person name="Ortiz-Lopez F.J."/>
            <person name="Bills G.F."/>
            <person name="Liu X."/>
            <person name="An Z."/>
        </authorList>
    </citation>
    <scope>NUCLEOTIDE SEQUENCE [LARGE SCALE GENOMIC DNA]</scope>
    <source>
        <strain evidence="2">ATCC 20868 / MF5171</strain>
    </source>
</reference>
<dbReference type="KEGG" id="glz:GLAREA_13055"/>
<sequence>MSEMPECTTRQDTPTVTPSFVYYTSEQRAHSAAPTLRQPPRYILVALSGLVSTMMVEVEDQLLAGIWKSDFITCLCWHVEWDHPFLLGMLHRGEDLPPVRPEKWRAPSWSWASVKLPVFNVKMSNPRMSHSILASIVEVKVDATPTGALKHAYLRLRGSLYTAEYLESDDLPIDGYQTTWLQLLPNTKMRTIVHLDEHSRFGPDMIRRLHLMPLIVRHCPEEVSITYGLLLEPTGILMGIFKRCGYFVVSDYVLPDRMFHGTRNAEWIEYESFNAESGQYTICIL</sequence>
<dbReference type="AlphaFoldDB" id="S3CVB1"/>
<keyword evidence="2" id="KW-1185">Reference proteome</keyword>
<accession>S3CVB1</accession>
<evidence type="ECO:0000313" key="1">
    <source>
        <dbReference type="EMBL" id="EPE30332.1"/>
    </source>
</evidence>
<dbReference type="GeneID" id="19472095"/>
<gene>
    <name evidence="1" type="ORF">GLAREA_13055</name>
</gene>
<dbReference type="HOGENOM" id="CLU_976762_0_0_1"/>
<proteinExistence type="predicted"/>
<dbReference type="PANTHER" id="PTHR33112">
    <property type="entry name" value="DOMAIN PROTEIN, PUTATIVE-RELATED"/>
    <property type="match status" value="1"/>
</dbReference>
<evidence type="ECO:0000313" key="2">
    <source>
        <dbReference type="Proteomes" id="UP000016922"/>
    </source>
</evidence>
<dbReference type="RefSeq" id="XP_008082725.1">
    <property type="nucleotide sequence ID" value="XM_008084534.1"/>
</dbReference>
<dbReference type="PANTHER" id="PTHR33112:SF16">
    <property type="entry name" value="HETEROKARYON INCOMPATIBILITY DOMAIN-CONTAINING PROTEIN"/>
    <property type="match status" value="1"/>
</dbReference>
<protein>
    <submittedName>
        <fullName evidence="1">Uncharacterized protein</fullName>
    </submittedName>
</protein>
<organism evidence="1 2">
    <name type="scientific">Glarea lozoyensis (strain ATCC 20868 / MF5171)</name>
    <dbReference type="NCBI Taxonomy" id="1116229"/>
    <lineage>
        <taxon>Eukaryota</taxon>
        <taxon>Fungi</taxon>
        <taxon>Dikarya</taxon>
        <taxon>Ascomycota</taxon>
        <taxon>Pezizomycotina</taxon>
        <taxon>Leotiomycetes</taxon>
        <taxon>Helotiales</taxon>
        <taxon>Helotiaceae</taxon>
        <taxon>Glarea</taxon>
    </lineage>
</organism>
<dbReference type="OMA" id="WIEYESF"/>
<dbReference type="Proteomes" id="UP000016922">
    <property type="component" value="Unassembled WGS sequence"/>
</dbReference>
<dbReference type="EMBL" id="KE145364">
    <property type="protein sequence ID" value="EPE30332.1"/>
    <property type="molecule type" value="Genomic_DNA"/>
</dbReference>